<evidence type="ECO:0000313" key="2">
    <source>
        <dbReference type="EMBL" id="CAB4636820.1"/>
    </source>
</evidence>
<protein>
    <submittedName>
        <fullName evidence="2">Unannotated protein</fullName>
    </submittedName>
</protein>
<dbReference type="AlphaFoldDB" id="A0A6J6JI45"/>
<name>A0A6J6JI45_9ZZZZ</name>
<sequence>MPKPKPITVKSNSSFRELCIQTLLNREVEQPQESNLTTTLGDCRRICSLNLLSHYALFSKTKFAQLEKNWAFRKKSCSASLSQDLVLEFESWVKSRRKDWTFLEKLTRLFGKSFLQLVSTRRFGSARLCFLLMSAPLVFRVMVEAMVIRLSFAQYRVKMQ</sequence>
<reference evidence="2" key="1">
    <citation type="submission" date="2020-05" db="EMBL/GenBank/DDBJ databases">
        <authorList>
            <person name="Chiriac C."/>
            <person name="Salcher M."/>
            <person name="Ghai R."/>
            <person name="Kavagutti S V."/>
        </authorList>
    </citation>
    <scope>NUCLEOTIDE SEQUENCE</scope>
</reference>
<keyword evidence="1" id="KW-0812">Transmembrane</keyword>
<gene>
    <name evidence="2" type="ORF">UFOPK2106_00596</name>
</gene>
<accession>A0A6J6JI45</accession>
<organism evidence="2">
    <name type="scientific">freshwater metagenome</name>
    <dbReference type="NCBI Taxonomy" id="449393"/>
    <lineage>
        <taxon>unclassified sequences</taxon>
        <taxon>metagenomes</taxon>
        <taxon>ecological metagenomes</taxon>
    </lineage>
</organism>
<evidence type="ECO:0000256" key="1">
    <source>
        <dbReference type="SAM" id="Phobius"/>
    </source>
</evidence>
<proteinExistence type="predicted"/>
<keyword evidence="1" id="KW-1133">Transmembrane helix</keyword>
<feature type="transmembrane region" description="Helical" evidence="1">
    <location>
        <begin position="128"/>
        <end position="152"/>
    </location>
</feature>
<keyword evidence="1" id="KW-0472">Membrane</keyword>
<dbReference type="EMBL" id="CAEZVS010000076">
    <property type="protein sequence ID" value="CAB4636820.1"/>
    <property type="molecule type" value="Genomic_DNA"/>
</dbReference>